<evidence type="ECO:0000256" key="1">
    <source>
        <dbReference type="SAM" id="MobiDB-lite"/>
    </source>
</evidence>
<organism evidence="3 4">
    <name type="scientific">Coemansia erecta</name>
    <dbReference type="NCBI Taxonomy" id="147472"/>
    <lineage>
        <taxon>Eukaryota</taxon>
        <taxon>Fungi</taxon>
        <taxon>Fungi incertae sedis</taxon>
        <taxon>Zoopagomycota</taxon>
        <taxon>Kickxellomycotina</taxon>
        <taxon>Kickxellomycetes</taxon>
        <taxon>Kickxellales</taxon>
        <taxon>Kickxellaceae</taxon>
        <taxon>Coemansia</taxon>
    </lineage>
</organism>
<dbReference type="InterPro" id="IPR045030">
    <property type="entry name" value="LYSM1-4"/>
</dbReference>
<reference evidence="3" key="1">
    <citation type="submission" date="2022-07" db="EMBL/GenBank/DDBJ databases">
        <title>Phylogenomic reconstructions and comparative analyses of Kickxellomycotina fungi.</title>
        <authorList>
            <person name="Reynolds N.K."/>
            <person name="Stajich J.E."/>
            <person name="Barry K."/>
            <person name="Grigoriev I.V."/>
            <person name="Crous P."/>
            <person name="Smith M.E."/>
        </authorList>
    </citation>
    <scope>NUCLEOTIDE SEQUENCE</scope>
    <source>
        <strain evidence="3">NBRC 32514</strain>
    </source>
</reference>
<sequence length="506" mass="55048">MTSSTSPYFDNSGGTTDDITSSANPWAAGEASAKGRPWSHMVQRAVQRSRALHDPLMSPSASDINIFARKVARRAESSLLESIGEAIASPLPRSVTHMVSVKADDDPGIGANSKAQSAPPVPEQFGDNSSSLLAGCMPSEADGSGAPSDSSRICGLAIRVSDNNTGEYSPSPSIAIPARVGDNVLVMSRSHNGIAISEAGSSPSSSVGMSSYPIAQRTIKMIRHRIQTTETLEGISVHYGVSTSQIKRLNRIWHTNELAIRQHLYIPLRMCSPEYTVDYIEYVNSQYILEKRNNLDPSYRYIDLVEVVLDPASSPSPPENSEALFADSTSLHSRPNSLRKQRWPIVPYESIQKTGPKDIRPDTRKTLTSQQVAALETLRQSGAASERSELRTPKASRVSPKIELMRLKSKAKGNSSIAMDDRIYLCINWKAKSITTFINKTSVIGNAAGQFARQLGVSMLPDVVCRLRIPGTDSDLPSNKRFSEILETDPEPGKTIYNGCTLDLIC</sequence>
<feature type="compositionally biased region" description="Polar residues" evidence="1">
    <location>
        <begin position="1"/>
        <end position="24"/>
    </location>
</feature>
<protein>
    <recommendedName>
        <fullName evidence="2">LysM domain-containing protein</fullName>
    </recommendedName>
</protein>
<dbReference type="CDD" id="cd00118">
    <property type="entry name" value="LysM"/>
    <property type="match status" value="1"/>
</dbReference>
<dbReference type="Gene3D" id="3.10.350.10">
    <property type="entry name" value="LysM domain"/>
    <property type="match status" value="1"/>
</dbReference>
<dbReference type="Pfam" id="PF01476">
    <property type="entry name" value="LysM"/>
    <property type="match status" value="1"/>
</dbReference>
<proteinExistence type="predicted"/>
<dbReference type="AlphaFoldDB" id="A0A9W8CSG0"/>
<keyword evidence="4" id="KW-1185">Reference proteome</keyword>
<dbReference type="InterPro" id="IPR036779">
    <property type="entry name" value="LysM_dom_sf"/>
</dbReference>
<dbReference type="PROSITE" id="PS51782">
    <property type="entry name" value="LYSM"/>
    <property type="match status" value="1"/>
</dbReference>
<dbReference type="PANTHER" id="PTHR20932:SF8">
    <property type="entry name" value="LD22649P"/>
    <property type="match status" value="1"/>
</dbReference>
<dbReference type="Proteomes" id="UP001149813">
    <property type="component" value="Unassembled WGS sequence"/>
</dbReference>
<dbReference type="PANTHER" id="PTHR20932">
    <property type="entry name" value="LYSM AND PUTATIVE PEPTIDOGLYCAN-BINDING DOMAIN-CONTAINING PROTEIN"/>
    <property type="match status" value="1"/>
</dbReference>
<dbReference type="OrthoDB" id="431929at2759"/>
<dbReference type="EMBL" id="JANBOJ010000103">
    <property type="protein sequence ID" value="KAJ1722606.1"/>
    <property type="molecule type" value="Genomic_DNA"/>
</dbReference>
<gene>
    <name evidence="3" type="ORF">LPJ53_002985</name>
</gene>
<evidence type="ECO:0000313" key="3">
    <source>
        <dbReference type="EMBL" id="KAJ1722606.1"/>
    </source>
</evidence>
<dbReference type="SUPFAM" id="SSF54106">
    <property type="entry name" value="LysM domain"/>
    <property type="match status" value="1"/>
</dbReference>
<accession>A0A9W8CSG0</accession>
<feature type="domain" description="LysM" evidence="2">
    <location>
        <begin position="222"/>
        <end position="266"/>
    </location>
</feature>
<evidence type="ECO:0000313" key="4">
    <source>
        <dbReference type="Proteomes" id="UP001149813"/>
    </source>
</evidence>
<dbReference type="SMART" id="SM00257">
    <property type="entry name" value="LysM"/>
    <property type="match status" value="1"/>
</dbReference>
<dbReference type="InterPro" id="IPR018392">
    <property type="entry name" value="LysM"/>
</dbReference>
<comment type="caution">
    <text evidence="3">The sequence shown here is derived from an EMBL/GenBank/DDBJ whole genome shotgun (WGS) entry which is preliminary data.</text>
</comment>
<feature type="region of interest" description="Disordered" evidence="1">
    <location>
        <begin position="105"/>
        <end position="125"/>
    </location>
</feature>
<feature type="region of interest" description="Disordered" evidence="1">
    <location>
        <begin position="1"/>
        <end position="38"/>
    </location>
</feature>
<evidence type="ECO:0000259" key="2">
    <source>
        <dbReference type="PROSITE" id="PS51782"/>
    </source>
</evidence>
<name>A0A9W8CSG0_9FUNG</name>